<feature type="domain" description="C2H2-type" evidence="12">
    <location>
        <begin position="283"/>
        <end position="312"/>
    </location>
</feature>
<organism evidence="13 14">
    <name type="scientific">Paxillus involutus ATCC 200175</name>
    <dbReference type="NCBI Taxonomy" id="664439"/>
    <lineage>
        <taxon>Eukaryota</taxon>
        <taxon>Fungi</taxon>
        <taxon>Dikarya</taxon>
        <taxon>Basidiomycota</taxon>
        <taxon>Agaricomycotina</taxon>
        <taxon>Agaricomycetes</taxon>
        <taxon>Agaricomycetidae</taxon>
        <taxon>Boletales</taxon>
        <taxon>Paxilineae</taxon>
        <taxon>Paxillaceae</taxon>
        <taxon>Paxillus</taxon>
    </lineage>
</organism>
<dbReference type="AlphaFoldDB" id="A0A0C9U3P7"/>
<accession>A0A0C9U3P7</accession>
<feature type="compositionally biased region" description="Acidic residues" evidence="11">
    <location>
        <begin position="354"/>
        <end position="365"/>
    </location>
</feature>
<feature type="compositionally biased region" description="Basic and acidic residues" evidence="11">
    <location>
        <begin position="179"/>
        <end position="189"/>
    </location>
</feature>
<dbReference type="Gene3D" id="3.30.160.60">
    <property type="entry name" value="Classic Zinc Finger"/>
    <property type="match status" value="2"/>
</dbReference>
<dbReference type="FunFam" id="3.30.160.60:FF:001228">
    <property type="entry name" value="Zinc finger protein 236"/>
    <property type="match status" value="1"/>
</dbReference>
<dbReference type="SUPFAM" id="SSF57667">
    <property type="entry name" value="beta-beta-alpha zinc fingers"/>
    <property type="match status" value="1"/>
</dbReference>
<feature type="region of interest" description="Disordered" evidence="11">
    <location>
        <begin position="163"/>
        <end position="230"/>
    </location>
</feature>
<keyword evidence="5" id="KW-0862">Zinc</keyword>
<proteinExistence type="predicted"/>
<dbReference type="InterPro" id="IPR013087">
    <property type="entry name" value="Znf_C2H2_type"/>
</dbReference>
<dbReference type="PANTHER" id="PTHR47772:SF13">
    <property type="entry name" value="GASTRULA ZINC FINGER PROTEIN XLCGF49.1-LIKE-RELATED"/>
    <property type="match status" value="1"/>
</dbReference>
<evidence type="ECO:0000256" key="1">
    <source>
        <dbReference type="ARBA" id="ARBA00004123"/>
    </source>
</evidence>
<feature type="region of interest" description="Disordered" evidence="11">
    <location>
        <begin position="305"/>
        <end position="366"/>
    </location>
</feature>
<feature type="compositionally biased region" description="Low complexity" evidence="11">
    <location>
        <begin position="215"/>
        <end position="229"/>
    </location>
</feature>
<dbReference type="PANTHER" id="PTHR47772">
    <property type="entry name" value="ZINC FINGER PROTEIN 200"/>
    <property type="match status" value="1"/>
</dbReference>
<dbReference type="PROSITE" id="PS50157">
    <property type="entry name" value="ZINC_FINGER_C2H2_2"/>
    <property type="match status" value="2"/>
</dbReference>
<feature type="region of interest" description="Disordered" evidence="11">
    <location>
        <begin position="393"/>
        <end position="465"/>
    </location>
</feature>
<dbReference type="InterPro" id="IPR050636">
    <property type="entry name" value="C2H2-ZF_domain-containing"/>
</dbReference>
<gene>
    <name evidence="13" type="ORF">PAXINDRAFT_170050</name>
</gene>
<evidence type="ECO:0000256" key="5">
    <source>
        <dbReference type="ARBA" id="ARBA00022833"/>
    </source>
</evidence>
<reference evidence="13 14" key="1">
    <citation type="submission" date="2014-06" db="EMBL/GenBank/DDBJ databases">
        <authorList>
            <consortium name="DOE Joint Genome Institute"/>
            <person name="Kuo A."/>
            <person name="Kohler A."/>
            <person name="Nagy L.G."/>
            <person name="Floudas D."/>
            <person name="Copeland A."/>
            <person name="Barry K.W."/>
            <person name="Cichocki N."/>
            <person name="Veneault-Fourrey C."/>
            <person name="LaButti K."/>
            <person name="Lindquist E.A."/>
            <person name="Lipzen A."/>
            <person name="Lundell T."/>
            <person name="Morin E."/>
            <person name="Murat C."/>
            <person name="Sun H."/>
            <person name="Tunlid A."/>
            <person name="Henrissat B."/>
            <person name="Grigoriev I.V."/>
            <person name="Hibbett D.S."/>
            <person name="Martin F."/>
            <person name="Nordberg H.P."/>
            <person name="Cantor M.N."/>
            <person name="Hua S.X."/>
        </authorList>
    </citation>
    <scope>NUCLEOTIDE SEQUENCE [LARGE SCALE GENOMIC DNA]</scope>
    <source>
        <strain evidence="13 14">ATCC 200175</strain>
    </source>
</reference>
<feature type="region of interest" description="Disordered" evidence="11">
    <location>
        <begin position="1"/>
        <end position="107"/>
    </location>
</feature>
<feature type="compositionally biased region" description="Polar residues" evidence="11">
    <location>
        <begin position="96"/>
        <end position="107"/>
    </location>
</feature>
<sequence>MSRPPVPLPSIRDIFPEMSMQGNPMHPNGKPVGPATNVPDRQPIPVSQACTHPDKRMQDAHLNSAHFHLSQAPPSPPHSRSSSESAVHRPTHFQSHRISPTSKPPSYSFNVLRADPVTSSLEHVASSTTLRHRGSATVHPSSQAGIANGSAPVFRVAMTPMEPRSAHHRHHRGVQDIIADPRERQHSSRDVPSPTIARESDLPHGRSPNSSTILSFSVSDPPSSASLMSNDGRRLHLRSDIVGTSLQGEGRGKKHQCPHCGKRFNRPSSMKIHVNTHTGAKPYHCPFPGCGREFNVNSNMRRHWRNHSRSAPTRLSEGDSRSIYNPSSGSPDIVGTHHALMSPPATNSSMSEGNSEDGDFSDGEEQGSHYAMDIDERDEHGKEDALDEVNHHIPSSARSSSSDLSAWSRSNSPVRGAQSPTYGHGHGHGHGHHDNHQHHQQHQQQHTRHPSSLSHAGLSSHTPTSDYIYRPSIPAYAISCTDSRVSTALRPAFTTPTRESHGHPRSSYSRERRHGHGYSSRP</sequence>
<name>A0A0C9U3P7_PAXIN</name>
<dbReference type="GO" id="GO:0008270">
    <property type="term" value="F:zinc ion binding"/>
    <property type="evidence" value="ECO:0007669"/>
    <property type="project" value="UniProtKB-KW"/>
</dbReference>
<evidence type="ECO:0000256" key="10">
    <source>
        <dbReference type="PROSITE-ProRule" id="PRU00042"/>
    </source>
</evidence>
<keyword evidence="14" id="KW-1185">Reference proteome</keyword>
<evidence type="ECO:0000256" key="8">
    <source>
        <dbReference type="ARBA" id="ARBA00023163"/>
    </source>
</evidence>
<feature type="compositionally biased region" description="Polar residues" evidence="11">
    <location>
        <begin position="450"/>
        <end position="465"/>
    </location>
</feature>
<evidence type="ECO:0000256" key="9">
    <source>
        <dbReference type="ARBA" id="ARBA00023242"/>
    </source>
</evidence>
<feature type="compositionally biased region" description="Basic residues" evidence="11">
    <location>
        <begin position="425"/>
        <end position="449"/>
    </location>
</feature>
<feature type="region of interest" description="Disordered" evidence="11">
    <location>
        <begin position="489"/>
        <end position="522"/>
    </location>
</feature>
<evidence type="ECO:0000256" key="11">
    <source>
        <dbReference type="SAM" id="MobiDB-lite"/>
    </source>
</evidence>
<keyword evidence="8" id="KW-0804">Transcription</keyword>
<feature type="compositionally biased region" description="Low complexity" evidence="11">
    <location>
        <begin position="395"/>
        <end position="412"/>
    </location>
</feature>
<evidence type="ECO:0000256" key="7">
    <source>
        <dbReference type="ARBA" id="ARBA00023125"/>
    </source>
</evidence>
<evidence type="ECO:0000256" key="2">
    <source>
        <dbReference type="ARBA" id="ARBA00022723"/>
    </source>
</evidence>
<keyword evidence="4 10" id="KW-0863">Zinc-finger</keyword>
<dbReference type="EMBL" id="KN819347">
    <property type="protein sequence ID" value="KIJ13916.1"/>
    <property type="molecule type" value="Genomic_DNA"/>
</dbReference>
<dbReference type="OrthoDB" id="6077919at2759"/>
<dbReference type="Pfam" id="PF00096">
    <property type="entry name" value="zf-C2H2"/>
    <property type="match status" value="2"/>
</dbReference>
<feature type="domain" description="C2H2-type" evidence="12">
    <location>
        <begin position="255"/>
        <end position="282"/>
    </location>
</feature>
<feature type="compositionally biased region" description="Polar residues" evidence="11">
    <location>
        <begin position="344"/>
        <end position="353"/>
    </location>
</feature>
<dbReference type="GO" id="GO:0005634">
    <property type="term" value="C:nucleus"/>
    <property type="evidence" value="ECO:0007669"/>
    <property type="project" value="UniProtKB-SubCell"/>
</dbReference>
<protein>
    <recommendedName>
        <fullName evidence="12">C2H2-type domain-containing protein</fullName>
    </recommendedName>
</protein>
<evidence type="ECO:0000313" key="14">
    <source>
        <dbReference type="Proteomes" id="UP000053647"/>
    </source>
</evidence>
<comment type="subcellular location">
    <subcellularLocation>
        <location evidence="1">Nucleus</location>
    </subcellularLocation>
</comment>
<dbReference type="SMART" id="SM00355">
    <property type="entry name" value="ZnF_C2H2"/>
    <property type="match status" value="2"/>
</dbReference>
<evidence type="ECO:0000256" key="6">
    <source>
        <dbReference type="ARBA" id="ARBA00023015"/>
    </source>
</evidence>
<dbReference type="InterPro" id="IPR036236">
    <property type="entry name" value="Znf_C2H2_sf"/>
</dbReference>
<evidence type="ECO:0000313" key="13">
    <source>
        <dbReference type="EMBL" id="KIJ13916.1"/>
    </source>
</evidence>
<keyword evidence="7" id="KW-0238">DNA-binding</keyword>
<reference evidence="14" key="2">
    <citation type="submission" date="2015-01" db="EMBL/GenBank/DDBJ databases">
        <title>Evolutionary Origins and Diversification of the Mycorrhizal Mutualists.</title>
        <authorList>
            <consortium name="DOE Joint Genome Institute"/>
            <consortium name="Mycorrhizal Genomics Consortium"/>
            <person name="Kohler A."/>
            <person name="Kuo A."/>
            <person name="Nagy L.G."/>
            <person name="Floudas D."/>
            <person name="Copeland A."/>
            <person name="Barry K.W."/>
            <person name="Cichocki N."/>
            <person name="Veneault-Fourrey C."/>
            <person name="LaButti K."/>
            <person name="Lindquist E.A."/>
            <person name="Lipzen A."/>
            <person name="Lundell T."/>
            <person name="Morin E."/>
            <person name="Murat C."/>
            <person name="Riley R."/>
            <person name="Ohm R."/>
            <person name="Sun H."/>
            <person name="Tunlid A."/>
            <person name="Henrissat B."/>
            <person name="Grigoriev I.V."/>
            <person name="Hibbett D.S."/>
            <person name="Martin F."/>
        </authorList>
    </citation>
    <scope>NUCLEOTIDE SEQUENCE [LARGE SCALE GENOMIC DNA]</scope>
    <source>
        <strain evidence="14">ATCC 200175</strain>
    </source>
</reference>
<keyword evidence="2" id="KW-0479">Metal-binding</keyword>
<feature type="region of interest" description="Disordered" evidence="11">
    <location>
        <begin position="123"/>
        <end position="147"/>
    </location>
</feature>
<keyword evidence="6" id="KW-0805">Transcription regulation</keyword>
<keyword evidence="9" id="KW-0539">Nucleus</keyword>
<dbReference type="HOGENOM" id="CLU_552138_0_0_1"/>
<evidence type="ECO:0000256" key="3">
    <source>
        <dbReference type="ARBA" id="ARBA00022737"/>
    </source>
</evidence>
<dbReference type="Proteomes" id="UP000053647">
    <property type="component" value="Unassembled WGS sequence"/>
</dbReference>
<evidence type="ECO:0000259" key="12">
    <source>
        <dbReference type="PROSITE" id="PS50157"/>
    </source>
</evidence>
<dbReference type="GO" id="GO:0003677">
    <property type="term" value="F:DNA binding"/>
    <property type="evidence" value="ECO:0007669"/>
    <property type="project" value="UniProtKB-KW"/>
</dbReference>
<keyword evidence="3" id="KW-0677">Repeat</keyword>
<dbReference type="PROSITE" id="PS00028">
    <property type="entry name" value="ZINC_FINGER_C2H2_1"/>
    <property type="match status" value="2"/>
</dbReference>
<evidence type="ECO:0000256" key="4">
    <source>
        <dbReference type="ARBA" id="ARBA00022771"/>
    </source>
</evidence>